<dbReference type="Proteomes" id="UP000030327">
    <property type="component" value="Segment"/>
</dbReference>
<dbReference type="GeneID" id="24725355"/>
<reference evidence="1 2" key="1">
    <citation type="submission" date="2014-10" db="EMBL/GenBank/DDBJ databases">
        <title>Genome nucleotide sequence and annotation of the Streptococcus pnumoniae phage SpSL1, virulent form.</title>
        <authorList>
            <person name="Furi L."/>
            <person name="Clockie M.R."/>
            <person name="Oggioni M.R."/>
        </authorList>
    </citation>
    <scope>NUCLEOTIDE SEQUENCE [LARGE SCALE GENOMIC DNA]</scope>
</reference>
<proteinExistence type="predicted"/>
<dbReference type="OrthoDB" id="35066at10239"/>
<dbReference type="KEGG" id="vg:24725355"/>
<evidence type="ECO:0000313" key="1">
    <source>
        <dbReference type="EMBL" id="AIX12939.1"/>
    </source>
</evidence>
<keyword evidence="2" id="KW-1185">Reference proteome</keyword>
<organism evidence="1 2">
    <name type="scientific">Streptococcus phage SpSL1</name>
    <dbReference type="NCBI Taxonomy" id="1566990"/>
    <lineage>
        <taxon>Viruses</taxon>
        <taxon>Duplodnaviria</taxon>
        <taxon>Heunggongvirae</taxon>
        <taxon>Uroviricota</taxon>
        <taxon>Caudoviricetes</taxon>
        <taxon>Mcshanvirinae</taxon>
        <taxon>Adrianbuildvirus</taxon>
        <taxon>Adrianbuildvirus SpSL1</taxon>
    </lineage>
</organism>
<dbReference type="EMBL" id="KM882824">
    <property type="protein sequence ID" value="AIX12939.1"/>
    <property type="molecule type" value="Genomic_DNA"/>
</dbReference>
<protein>
    <submittedName>
        <fullName evidence="1">Uncharacterized protein</fullName>
    </submittedName>
</protein>
<accession>A0A0A0YRU1</accession>
<evidence type="ECO:0000313" key="2">
    <source>
        <dbReference type="Proteomes" id="UP000030327"/>
    </source>
</evidence>
<sequence>MKQFIKDCFDESDENDSITITFSNGDKIDFFQVYDDCSDTANHIVLVEVETDFRHLVNLDYVVHIRSNA</sequence>
<gene>
    <name evidence="1" type="ORF">SpSL1_07</name>
</gene>
<name>A0A0A0YRU1_9CAUD</name>
<dbReference type="RefSeq" id="YP_009153004.1">
    <property type="nucleotide sequence ID" value="NC_027396.1"/>
</dbReference>